<keyword evidence="10" id="KW-1185">Reference proteome</keyword>
<dbReference type="VEuPathDB" id="VectorBase:LOC119163136"/>
<evidence type="ECO:0000256" key="4">
    <source>
        <dbReference type="ARBA" id="ARBA00022692"/>
    </source>
</evidence>
<evidence type="ECO:0000256" key="2">
    <source>
        <dbReference type="ARBA" id="ARBA00008789"/>
    </source>
</evidence>
<keyword evidence="4 7" id="KW-0812">Transmembrane</keyword>
<gene>
    <name evidence="9" type="ORF">HPB51_000506</name>
</gene>
<dbReference type="GO" id="GO:0005886">
    <property type="term" value="C:plasma membrane"/>
    <property type="evidence" value="ECO:0007669"/>
    <property type="project" value="UniProtKB-SubCell"/>
</dbReference>
<dbReference type="InterPro" id="IPR018629">
    <property type="entry name" value="XK-rel"/>
</dbReference>
<feature type="transmembrane region" description="Helical" evidence="7">
    <location>
        <begin position="435"/>
        <end position="456"/>
    </location>
</feature>
<dbReference type="Pfam" id="PF09815">
    <property type="entry name" value="XK-related"/>
    <property type="match status" value="2"/>
</dbReference>
<evidence type="ECO:0000256" key="5">
    <source>
        <dbReference type="ARBA" id="ARBA00022989"/>
    </source>
</evidence>
<name>A0A9J6E5X4_RHIMP</name>
<reference evidence="9" key="1">
    <citation type="journal article" date="2020" name="Cell">
        <title>Large-Scale Comparative Analyses of Tick Genomes Elucidate Their Genetic Diversity and Vector Capacities.</title>
        <authorList>
            <consortium name="Tick Genome and Microbiome Consortium (TIGMIC)"/>
            <person name="Jia N."/>
            <person name="Wang J."/>
            <person name="Shi W."/>
            <person name="Du L."/>
            <person name="Sun Y."/>
            <person name="Zhan W."/>
            <person name="Jiang J.F."/>
            <person name="Wang Q."/>
            <person name="Zhang B."/>
            <person name="Ji P."/>
            <person name="Bell-Sakyi L."/>
            <person name="Cui X.M."/>
            <person name="Yuan T.T."/>
            <person name="Jiang B.G."/>
            <person name="Yang W.F."/>
            <person name="Lam T.T."/>
            <person name="Chang Q.C."/>
            <person name="Ding S.J."/>
            <person name="Wang X.J."/>
            <person name="Zhu J.G."/>
            <person name="Ruan X.D."/>
            <person name="Zhao L."/>
            <person name="Wei J.T."/>
            <person name="Ye R.Z."/>
            <person name="Que T.C."/>
            <person name="Du C.H."/>
            <person name="Zhou Y.H."/>
            <person name="Cheng J.X."/>
            <person name="Dai P.F."/>
            <person name="Guo W.B."/>
            <person name="Han X.H."/>
            <person name="Huang E.J."/>
            <person name="Li L.F."/>
            <person name="Wei W."/>
            <person name="Gao Y.C."/>
            <person name="Liu J.Z."/>
            <person name="Shao H.Z."/>
            <person name="Wang X."/>
            <person name="Wang C.C."/>
            <person name="Yang T.C."/>
            <person name="Huo Q.B."/>
            <person name="Li W."/>
            <person name="Chen H.Y."/>
            <person name="Chen S.E."/>
            <person name="Zhou L.G."/>
            <person name="Ni X.B."/>
            <person name="Tian J.H."/>
            <person name="Sheng Y."/>
            <person name="Liu T."/>
            <person name="Pan Y.S."/>
            <person name="Xia L.Y."/>
            <person name="Li J."/>
            <person name="Zhao F."/>
            <person name="Cao W.C."/>
        </authorList>
    </citation>
    <scope>NUCLEOTIDE SEQUENCE</scope>
    <source>
        <strain evidence="9">Rmic-2018</strain>
    </source>
</reference>
<dbReference type="Proteomes" id="UP000821866">
    <property type="component" value="Chromosome 3"/>
</dbReference>
<protein>
    <recommendedName>
        <fullName evidence="7">XK-related protein</fullName>
    </recommendedName>
</protein>
<comment type="caution">
    <text evidence="9">The sequence shown here is derived from an EMBL/GenBank/DDBJ whole genome shotgun (WGS) entry which is preliminary data.</text>
</comment>
<evidence type="ECO:0000256" key="7">
    <source>
        <dbReference type="RuleBase" id="RU910716"/>
    </source>
</evidence>
<dbReference type="InterPro" id="IPR050895">
    <property type="entry name" value="XK-related_scramblase"/>
</dbReference>
<keyword evidence="3" id="KW-1003">Cell membrane</keyword>
<sequence length="538" mass="60406">MLAYTGKGKRRKRIGREGKRENKCYTWSKTHAVQSAPPCTPSSTEDFHDQRPWLTIRNCCRAYKTKAKKDYDTFSKHRSDLYLLDLYKSFMKSAPQLVLQIYILFDTKDWRPMTDGGEVLLPGSIFRQPDRPELVLRACAEQQSLPLLSRGDCECRQLLSVEESGDRRPSQLLRHVPQLMSSYTTPTDEYLLRELFLQRLPGNVQMVIATSSTLDLHGLASLADKVLATPSVCNVTPPFNNWLEIHPASRVASSGVISVPSTATPSMVNTAAISEVGTPITSLVALAKGMVDYDIDLRHRCPDLTSLSWFGVILHLLWRLGIVTSRIGAMVLMAAVNDYWAIAYFGIHFVMTSIFAFTMTQDLVRREIAPNTPLWQQCAHGIAMGAALTFSFFNVADSSSQPWMIIMYTYASMQSAEAVVHFFNDWVNTGQPLHGMVAMAIVFGSFMLGLIAMLVYNCLYKQVYTVTLFPSRVSEADERPRQPSPLALTSRYPKEPEASRVTIHTCTYPGHDCDGDVKNWQIPRTSGIEDMRSTNEEG</sequence>
<evidence type="ECO:0000256" key="8">
    <source>
        <dbReference type="SAM" id="MobiDB-lite"/>
    </source>
</evidence>
<feature type="transmembrane region" description="Helical" evidence="7">
    <location>
        <begin position="379"/>
        <end position="396"/>
    </location>
</feature>
<proteinExistence type="inferred from homology"/>
<evidence type="ECO:0000313" key="9">
    <source>
        <dbReference type="EMBL" id="KAH8029453.1"/>
    </source>
</evidence>
<evidence type="ECO:0000256" key="1">
    <source>
        <dbReference type="ARBA" id="ARBA00004651"/>
    </source>
</evidence>
<reference evidence="9" key="2">
    <citation type="submission" date="2021-09" db="EMBL/GenBank/DDBJ databases">
        <authorList>
            <person name="Jia N."/>
            <person name="Wang J."/>
            <person name="Shi W."/>
            <person name="Du L."/>
            <person name="Sun Y."/>
            <person name="Zhan W."/>
            <person name="Jiang J."/>
            <person name="Wang Q."/>
            <person name="Zhang B."/>
            <person name="Ji P."/>
            <person name="Sakyi L.B."/>
            <person name="Cui X."/>
            <person name="Yuan T."/>
            <person name="Jiang B."/>
            <person name="Yang W."/>
            <person name="Lam T.T.-Y."/>
            <person name="Chang Q."/>
            <person name="Ding S."/>
            <person name="Wang X."/>
            <person name="Zhu J."/>
            <person name="Ruan X."/>
            <person name="Zhao L."/>
            <person name="Wei J."/>
            <person name="Que T."/>
            <person name="Du C."/>
            <person name="Cheng J."/>
            <person name="Dai P."/>
            <person name="Han X."/>
            <person name="Huang E."/>
            <person name="Gao Y."/>
            <person name="Liu J."/>
            <person name="Shao H."/>
            <person name="Ye R."/>
            <person name="Li L."/>
            <person name="Wei W."/>
            <person name="Wang X."/>
            <person name="Wang C."/>
            <person name="Huo Q."/>
            <person name="Li W."/>
            <person name="Guo W."/>
            <person name="Chen H."/>
            <person name="Chen S."/>
            <person name="Zhou L."/>
            <person name="Zhou L."/>
            <person name="Ni X."/>
            <person name="Tian J."/>
            <person name="Zhou Y."/>
            <person name="Sheng Y."/>
            <person name="Liu T."/>
            <person name="Pan Y."/>
            <person name="Xia L."/>
            <person name="Li J."/>
            <person name="Zhao F."/>
            <person name="Cao W."/>
        </authorList>
    </citation>
    <scope>NUCLEOTIDE SEQUENCE</scope>
    <source>
        <strain evidence="9">Rmic-2018</strain>
        <tissue evidence="9">Larvae</tissue>
    </source>
</reference>
<evidence type="ECO:0000256" key="6">
    <source>
        <dbReference type="ARBA" id="ARBA00023136"/>
    </source>
</evidence>
<evidence type="ECO:0000313" key="10">
    <source>
        <dbReference type="Proteomes" id="UP000821866"/>
    </source>
</evidence>
<feature type="region of interest" description="Disordered" evidence="8">
    <location>
        <begin position="475"/>
        <end position="494"/>
    </location>
</feature>
<comment type="similarity">
    <text evidence="2 7">Belongs to the XK family.</text>
</comment>
<dbReference type="AlphaFoldDB" id="A0A9J6E5X4"/>
<accession>A0A9J6E5X4</accession>
<keyword evidence="6 7" id="KW-0472">Membrane</keyword>
<keyword evidence="5 7" id="KW-1133">Transmembrane helix</keyword>
<feature type="transmembrane region" description="Helical" evidence="7">
    <location>
        <begin position="339"/>
        <end position="359"/>
    </location>
</feature>
<dbReference type="PANTHER" id="PTHR16024:SF28">
    <property type="entry name" value="XK-RELATED PROTEIN"/>
    <property type="match status" value="1"/>
</dbReference>
<dbReference type="PANTHER" id="PTHR16024">
    <property type="entry name" value="XK-RELATED PROTEIN"/>
    <property type="match status" value="1"/>
</dbReference>
<evidence type="ECO:0000256" key="3">
    <source>
        <dbReference type="ARBA" id="ARBA00022475"/>
    </source>
</evidence>
<dbReference type="EMBL" id="JABSTU010000005">
    <property type="protein sequence ID" value="KAH8029453.1"/>
    <property type="molecule type" value="Genomic_DNA"/>
</dbReference>
<comment type="subcellular location">
    <subcellularLocation>
        <location evidence="1">Cell membrane</location>
        <topology evidence="1">Multi-pass membrane protein</topology>
    </subcellularLocation>
    <subcellularLocation>
        <location evidence="7">Membrane</location>
        <topology evidence="7">Multi-pass membrane protein</topology>
    </subcellularLocation>
</comment>
<organism evidence="9 10">
    <name type="scientific">Rhipicephalus microplus</name>
    <name type="common">Cattle tick</name>
    <name type="synonym">Boophilus microplus</name>
    <dbReference type="NCBI Taxonomy" id="6941"/>
    <lineage>
        <taxon>Eukaryota</taxon>
        <taxon>Metazoa</taxon>
        <taxon>Ecdysozoa</taxon>
        <taxon>Arthropoda</taxon>
        <taxon>Chelicerata</taxon>
        <taxon>Arachnida</taxon>
        <taxon>Acari</taxon>
        <taxon>Parasitiformes</taxon>
        <taxon>Ixodida</taxon>
        <taxon>Ixodoidea</taxon>
        <taxon>Ixodidae</taxon>
        <taxon>Rhipicephalinae</taxon>
        <taxon>Rhipicephalus</taxon>
        <taxon>Boophilus</taxon>
    </lineage>
</organism>
<feature type="transmembrane region" description="Helical" evidence="7">
    <location>
        <begin position="307"/>
        <end position="327"/>
    </location>
</feature>